<dbReference type="SUPFAM" id="SSF54427">
    <property type="entry name" value="NTF2-like"/>
    <property type="match status" value="1"/>
</dbReference>
<proteinExistence type="predicted"/>
<evidence type="ECO:0000313" key="3">
    <source>
        <dbReference type="Proteomes" id="UP000583127"/>
    </source>
</evidence>
<sequence>MKVSIAPTAAEQPVQKQLDAYNARDIDAFMEWWSDDCEYYEFPAKLLASGAGQIRERHVTRFKEPNLFGKLIRRSVVDNLVVDQEVVTRTFANGIGEIDVLAIYQIENGKIAKAWFKMGSPRLAPSAD</sequence>
<dbReference type="EMBL" id="JABBFZ010000050">
    <property type="protein sequence ID" value="NML35525.1"/>
    <property type="molecule type" value="Genomic_DNA"/>
</dbReference>
<feature type="domain" description="SnoaL-like" evidence="1">
    <location>
        <begin position="14"/>
        <end position="113"/>
    </location>
</feature>
<dbReference type="InterPro" id="IPR008317">
    <property type="entry name" value="UCP030561"/>
</dbReference>
<dbReference type="AlphaFoldDB" id="A0A7Y0FGZ1"/>
<evidence type="ECO:0000259" key="1">
    <source>
        <dbReference type="Pfam" id="PF12680"/>
    </source>
</evidence>
<dbReference type="Proteomes" id="UP000583127">
    <property type="component" value="Unassembled WGS sequence"/>
</dbReference>
<reference evidence="2 3" key="1">
    <citation type="submission" date="2020-04" db="EMBL/GenBank/DDBJ databases">
        <title>Paraburkholderia sp. G-4-1-8 isolated from soil.</title>
        <authorList>
            <person name="Dahal R.H."/>
        </authorList>
    </citation>
    <scope>NUCLEOTIDE SEQUENCE [LARGE SCALE GENOMIC DNA]</scope>
    <source>
        <strain evidence="2 3">G-4-1-8</strain>
    </source>
</reference>
<name>A0A7Y0FGZ1_9BURK</name>
<evidence type="ECO:0000313" key="2">
    <source>
        <dbReference type="EMBL" id="NML35525.1"/>
    </source>
</evidence>
<protein>
    <submittedName>
        <fullName evidence="2">SnoaL-like domain-containing protein</fullName>
    </submittedName>
</protein>
<dbReference type="InterPro" id="IPR037401">
    <property type="entry name" value="SnoaL-like"/>
</dbReference>
<keyword evidence="3" id="KW-1185">Reference proteome</keyword>
<dbReference type="Gene3D" id="3.10.450.50">
    <property type="match status" value="1"/>
</dbReference>
<organism evidence="2 3">
    <name type="scientific">Paraburkholderia antibiotica</name>
    <dbReference type="NCBI Taxonomy" id="2728839"/>
    <lineage>
        <taxon>Bacteria</taxon>
        <taxon>Pseudomonadati</taxon>
        <taxon>Pseudomonadota</taxon>
        <taxon>Betaproteobacteria</taxon>
        <taxon>Burkholderiales</taxon>
        <taxon>Burkholderiaceae</taxon>
        <taxon>Paraburkholderia</taxon>
    </lineage>
</organism>
<gene>
    <name evidence="2" type="ORF">HHL14_32540</name>
</gene>
<comment type="caution">
    <text evidence="2">The sequence shown here is derived from an EMBL/GenBank/DDBJ whole genome shotgun (WGS) entry which is preliminary data.</text>
</comment>
<dbReference type="RefSeq" id="WP_169501700.1">
    <property type="nucleotide sequence ID" value="NZ_JABBFZ010000050.1"/>
</dbReference>
<dbReference type="InterPro" id="IPR032710">
    <property type="entry name" value="NTF2-like_dom_sf"/>
</dbReference>
<dbReference type="Pfam" id="PF12680">
    <property type="entry name" value="SnoaL_2"/>
    <property type="match status" value="1"/>
</dbReference>
<dbReference type="PIRSF" id="PIRSF030561">
    <property type="entry name" value="UCP030561"/>
    <property type="match status" value="1"/>
</dbReference>
<accession>A0A7Y0FGZ1</accession>